<dbReference type="AlphaFoldDB" id="A6VSR6"/>
<dbReference type="EMBL" id="CP000749">
    <property type="protein sequence ID" value="ABR69495.1"/>
    <property type="molecule type" value="Genomic_DNA"/>
</dbReference>
<reference evidence="1" key="1">
    <citation type="submission" date="2007-06" db="EMBL/GenBank/DDBJ databases">
        <title>Complete sequence of Marinomonas sp. MWYL1.</title>
        <authorList>
            <consortium name="US DOE Joint Genome Institute"/>
            <person name="Copeland A."/>
            <person name="Lucas S."/>
            <person name="Lapidus A."/>
            <person name="Barry K."/>
            <person name="Glavina del Rio T."/>
            <person name="Dalin E."/>
            <person name="Tice H."/>
            <person name="Pitluck S."/>
            <person name="Kiss H."/>
            <person name="Brettin T."/>
            <person name="Bruce D."/>
            <person name="Detter J.C."/>
            <person name="Han C."/>
            <person name="Schmutz J."/>
            <person name="Larimer F."/>
            <person name="Land M."/>
            <person name="Hauser L."/>
            <person name="Kyrpides N."/>
            <person name="Kim E."/>
            <person name="Johnston A.W.B."/>
            <person name="Todd J.D."/>
            <person name="Rogers R."/>
            <person name="Wexler M."/>
            <person name="Bond P.L."/>
            <person name="Li Y."/>
            <person name="Richardson P."/>
        </authorList>
    </citation>
    <scope>NUCLEOTIDE SEQUENCE [LARGE SCALE GENOMIC DNA]</scope>
    <source>
        <strain evidence="1">MWYL1</strain>
    </source>
</reference>
<name>A6VSR6_MARMS</name>
<evidence type="ECO:0000313" key="1">
    <source>
        <dbReference type="EMBL" id="ABR69495.1"/>
    </source>
</evidence>
<organism evidence="1">
    <name type="scientific">Marinomonas sp. (strain MWYL1)</name>
    <dbReference type="NCBI Taxonomy" id="400668"/>
    <lineage>
        <taxon>Bacteria</taxon>
        <taxon>Pseudomonadati</taxon>
        <taxon>Pseudomonadota</taxon>
        <taxon>Gammaproteobacteria</taxon>
        <taxon>Oceanospirillales</taxon>
        <taxon>Oceanospirillaceae</taxon>
        <taxon>Marinomonas</taxon>
    </lineage>
</organism>
<dbReference type="HOGENOM" id="CLU_3365804_0_0_6"/>
<dbReference type="KEGG" id="mmw:Mmwyl1_0560"/>
<sequence length="35" mass="4090">MSQMSRFSLYASEKWQGESTFKTVLLRLIDHSKIA</sequence>
<gene>
    <name evidence="1" type="ordered locus">Mmwyl1_0560</name>
</gene>
<protein>
    <submittedName>
        <fullName evidence="1">Uncharacterized protein</fullName>
    </submittedName>
</protein>
<proteinExistence type="predicted"/>
<accession>A6VSR6</accession>